<evidence type="ECO:0000259" key="2">
    <source>
        <dbReference type="PROSITE" id="PS50041"/>
    </source>
</evidence>
<keyword evidence="4" id="KW-1185">Reference proteome</keyword>
<dbReference type="InterPro" id="IPR016186">
    <property type="entry name" value="C-type_lectin-like/link_sf"/>
</dbReference>
<dbReference type="InterPro" id="IPR033989">
    <property type="entry name" value="CD209-like_CTLD"/>
</dbReference>
<dbReference type="SUPFAM" id="SSF56436">
    <property type="entry name" value="C-type lectin-like"/>
    <property type="match status" value="1"/>
</dbReference>
<dbReference type="Ensembl" id="ENSPCET00000013285.1">
    <property type="protein sequence ID" value="ENSPCEP00000012822.1"/>
    <property type="gene ID" value="ENSPCEG00000010190.1"/>
</dbReference>
<organism evidence="3 4">
    <name type="scientific">Pelusios castaneus</name>
    <name type="common">West African mud turtle</name>
    <dbReference type="NCBI Taxonomy" id="367368"/>
    <lineage>
        <taxon>Eukaryota</taxon>
        <taxon>Metazoa</taxon>
        <taxon>Chordata</taxon>
        <taxon>Craniata</taxon>
        <taxon>Vertebrata</taxon>
        <taxon>Euteleostomi</taxon>
        <taxon>Archelosauria</taxon>
        <taxon>Testudinata</taxon>
        <taxon>Testudines</taxon>
        <taxon>Pleurodira</taxon>
        <taxon>Pelomedusidae</taxon>
        <taxon>Pelusios</taxon>
    </lineage>
</organism>
<dbReference type="GO" id="GO:0030246">
    <property type="term" value="F:carbohydrate binding"/>
    <property type="evidence" value="ECO:0007669"/>
    <property type="project" value="UniProtKB-KW"/>
</dbReference>
<reference evidence="3" key="2">
    <citation type="submission" date="2025-09" db="UniProtKB">
        <authorList>
            <consortium name="Ensembl"/>
        </authorList>
    </citation>
    <scope>IDENTIFICATION</scope>
</reference>
<evidence type="ECO:0000313" key="3">
    <source>
        <dbReference type="Ensembl" id="ENSPCEP00000012822.1"/>
    </source>
</evidence>
<reference evidence="3" key="1">
    <citation type="submission" date="2025-08" db="UniProtKB">
        <authorList>
            <consortium name="Ensembl"/>
        </authorList>
    </citation>
    <scope>IDENTIFICATION</scope>
</reference>
<accession>A0A8C8VJK2</accession>
<dbReference type="CDD" id="cd03590">
    <property type="entry name" value="CLECT_DC-SIGN_like"/>
    <property type="match status" value="1"/>
</dbReference>
<name>A0A8C8VJK2_9SAUR</name>
<evidence type="ECO:0000313" key="4">
    <source>
        <dbReference type="Proteomes" id="UP000694393"/>
    </source>
</evidence>
<dbReference type="InterPro" id="IPR016187">
    <property type="entry name" value="CTDL_fold"/>
</dbReference>
<dbReference type="PANTHER" id="PTHR22803">
    <property type="entry name" value="MANNOSE, PHOSPHOLIPASE, LECTIN RECEPTOR RELATED"/>
    <property type="match status" value="1"/>
</dbReference>
<dbReference type="PROSITE" id="PS50041">
    <property type="entry name" value="C_TYPE_LECTIN_2"/>
    <property type="match status" value="1"/>
</dbReference>
<dbReference type="InterPro" id="IPR050111">
    <property type="entry name" value="C-type_lectin/snaclec_domain"/>
</dbReference>
<protein>
    <recommendedName>
        <fullName evidence="2">C-type lectin domain-containing protein</fullName>
    </recommendedName>
</protein>
<dbReference type="InterPro" id="IPR001304">
    <property type="entry name" value="C-type_lectin-like"/>
</dbReference>
<dbReference type="Proteomes" id="UP000694393">
    <property type="component" value="Unplaced"/>
</dbReference>
<proteinExistence type="predicted"/>
<dbReference type="Pfam" id="PF00059">
    <property type="entry name" value="Lectin_C"/>
    <property type="match status" value="1"/>
</dbReference>
<sequence length="140" mass="16084">MGWEPFQASCYYFSKDTMSWRDSERNCTGMGSHLVVINTGTEQDFIFTRINGIVTGNQETNYYIGLIERETSGQWRWVDFTPYNKSIAFWISGNPSHQSNDNCAVMGVLGKQTNRGNKNWKNVLCSKPFNRICETAALRF</sequence>
<dbReference type="Gene3D" id="3.10.100.10">
    <property type="entry name" value="Mannose-Binding Protein A, subunit A"/>
    <property type="match status" value="1"/>
</dbReference>
<dbReference type="AlphaFoldDB" id="A0A8C8VJK2"/>
<dbReference type="SMART" id="SM00034">
    <property type="entry name" value="CLECT"/>
    <property type="match status" value="1"/>
</dbReference>
<feature type="domain" description="C-type lectin" evidence="2">
    <location>
        <begin position="6"/>
        <end position="134"/>
    </location>
</feature>
<keyword evidence="1" id="KW-0430">Lectin</keyword>
<evidence type="ECO:0000256" key="1">
    <source>
        <dbReference type="ARBA" id="ARBA00022734"/>
    </source>
</evidence>